<gene>
    <name evidence="1" type="ORF">VVD49_18170</name>
</gene>
<sequence>MLKNLLADIFYRTFRKRHESPASSSPSHLQMKYQRGGVIVGILPPSEGDALKEHTLEILKPLEKLAKGIVFIDISKDDWLSNLQKACESPIWFAISPFGVGELLPTSEGSAIAPWASADIPFLRLFGDSPAYFPSKHVQDYKNSINVYGHKEHHAYFKKWFPNAGISANMPLFPFDRIEKQRVDFHLKSKENLIIFPKNGNCPERLKDFWRRSLPPATGSLLLDISRDLEARLDDAADTFVEIEKYFTNLDIEVQRDQRLFFFLSAQLDDYLRRVKSTLIAKTLLDFPVTIRGVNWDHVSFSGKQATYDPRSDYAGTRQLIDRALAVVDMSPNTSTGAHDRTLRASGRYTAFLTNQQSFFVDNFTDHSIFTFSFSKDSIAERIDFALKNQEIIIQIGIDQAEKMRELLTIERYTEQMLTTLDACALAMGNRPEGTQVFVDYAHLNI</sequence>
<accession>A0ABU6K8R4</accession>
<organism evidence="1 2">
    <name type="scientific">Uliginosibacterium silvisoli</name>
    <dbReference type="NCBI Taxonomy" id="3114758"/>
    <lineage>
        <taxon>Bacteria</taxon>
        <taxon>Pseudomonadati</taxon>
        <taxon>Pseudomonadota</taxon>
        <taxon>Betaproteobacteria</taxon>
        <taxon>Rhodocyclales</taxon>
        <taxon>Zoogloeaceae</taxon>
        <taxon>Uliginosibacterium</taxon>
    </lineage>
</organism>
<comment type="caution">
    <text evidence="1">The sequence shown here is derived from an EMBL/GenBank/DDBJ whole genome shotgun (WGS) entry which is preliminary data.</text>
</comment>
<dbReference type="EMBL" id="JAYXHS010000004">
    <property type="protein sequence ID" value="MEC5387665.1"/>
    <property type="molecule type" value="Genomic_DNA"/>
</dbReference>
<protein>
    <submittedName>
        <fullName evidence="1">Uncharacterized protein</fullName>
    </submittedName>
</protein>
<dbReference type="Proteomes" id="UP001331561">
    <property type="component" value="Unassembled WGS sequence"/>
</dbReference>
<dbReference type="RefSeq" id="WP_327600639.1">
    <property type="nucleotide sequence ID" value="NZ_JAYXHS010000004.1"/>
</dbReference>
<proteinExistence type="predicted"/>
<name>A0ABU6K8R4_9RHOO</name>
<evidence type="ECO:0000313" key="1">
    <source>
        <dbReference type="EMBL" id="MEC5387665.1"/>
    </source>
</evidence>
<evidence type="ECO:0000313" key="2">
    <source>
        <dbReference type="Proteomes" id="UP001331561"/>
    </source>
</evidence>
<keyword evidence="2" id="KW-1185">Reference proteome</keyword>
<reference evidence="1 2" key="1">
    <citation type="submission" date="2024-01" db="EMBL/GenBank/DDBJ databases">
        <title>Uliginosibacterium soil sp. nov.</title>
        <authorList>
            <person name="Lv Y."/>
        </authorList>
    </citation>
    <scope>NUCLEOTIDE SEQUENCE [LARGE SCALE GENOMIC DNA]</scope>
    <source>
        <strain evidence="1 2">H3</strain>
    </source>
</reference>